<feature type="compositionally biased region" description="Basic and acidic residues" evidence="1">
    <location>
        <begin position="313"/>
        <end position="329"/>
    </location>
</feature>
<evidence type="ECO:0000313" key="2">
    <source>
        <dbReference type="EMBL" id="KAJ9184998.1"/>
    </source>
</evidence>
<feature type="compositionally biased region" description="Basic and acidic residues" evidence="1">
    <location>
        <begin position="61"/>
        <end position="82"/>
    </location>
</feature>
<dbReference type="Proteomes" id="UP001174677">
    <property type="component" value="Chromosome 3"/>
</dbReference>
<accession>A0ABQ9MYE1</accession>
<evidence type="ECO:0000313" key="3">
    <source>
        <dbReference type="Proteomes" id="UP001174677"/>
    </source>
</evidence>
<feature type="compositionally biased region" description="Basic and acidic residues" evidence="1">
    <location>
        <begin position="89"/>
        <end position="98"/>
    </location>
</feature>
<sequence length="549" mass="63371">MDSNMQSPTPDNVETKAAFRKPSNHVANRKYRRRSPADGSSSSEGSPKSERGTSPFSSRGDPAKASERQHRRKDEREYRDSGRSQSGKDSYRHSDRYSSRNSHGYSRHDEYSRHEKRADDEERHYQGSSHSGMESRRAGHSDHTREESERGRSRDYVRNVDKYSRDRYDGSGHRSKDKERDSFSLDRQKFRDKDSSPDRAGSGRKHTLTTSEDKDRDRHRQDRDGWDEKRNYHRSSGDYKSDRRNDSGRDHDVHRYRDSYKDDQKDLNGQKEKKKHDDWDANRDKDRYEQNEDKPVFGSEKQESIAKKPRLFSSERDADYNKDGDEKQSSKQVGVDAKVIGGEAHVNNSEGANDLNAAKVAAMKAAELVNRNLVGVGFMSTEQKKKLLWGNKKSTASEESGHRWDTALFGDRERQEKFNKLMSLRLPWYLWPIVGCKGRCEGRANRQRRWQWSSPGREAEGSPDGFREAVHCWSSTKRWPHCWIGSLSVSVRSFCTLTTILSDILLFSFARIMTLMALCSCNVGENMQFISGRIIVLQNGLFVVSEVVQ</sequence>
<comment type="caution">
    <text evidence="2">The sequence shown here is derived from an EMBL/GenBank/DDBJ whole genome shotgun (WGS) entry which is preliminary data.</text>
</comment>
<dbReference type="PANTHER" id="PTHR22426">
    <property type="entry name" value="ARGININE_SERINE-RICH COILED-COIL PROTEIN 2"/>
    <property type="match status" value="1"/>
</dbReference>
<evidence type="ECO:0000256" key="1">
    <source>
        <dbReference type="SAM" id="MobiDB-lite"/>
    </source>
</evidence>
<reference evidence="2" key="1">
    <citation type="journal article" date="2023" name="Plant Biotechnol. J.">
        <title>Chromosome-level wild Hevea brasiliensis genome provides new tools for genomic-assisted breeding and valuable loci to elevate rubber yield.</title>
        <authorList>
            <person name="Cheng H."/>
            <person name="Song X."/>
            <person name="Hu Y."/>
            <person name="Wu T."/>
            <person name="Yang Q."/>
            <person name="An Z."/>
            <person name="Feng S."/>
            <person name="Deng Z."/>
            <person name="Wu W."/>
            <person name="Zeng X."/>
            <person name="Tu M."/>
            <person name="Wang X."/>
            <person name="Huang H."/>
        </authorList>
    </citation>
    <scope>NUCLEOTIDE SEQUENCE</scope>
    <source>
        <strain evidence="2">MT/VB/25A 57/8</strain>
    </source>
</reference>
<feature type="compositionally biased region" description="Polar residues" evidence="1">
    <location>
        <begin position="1"/>
        <end position="12"/>
    </location>
</feature>
<feature type="region of interest" description="Disordered" evidence="1">
    <location>
        <begin position="1"/>
        <end position="334"/>
    </location>
</feature>
<evidence type="ECO:0008006" key="4">
    <source>
        <dbReference type="Google" id="ProtNLM"/>
    </source>
</evidence>
<organism evidence="2 3">
    <name type="scientific">Hevea brasiliensis</name>
    <name type="common">Para rubber tree</name>
    <name type="synonym">Siphonia brasiliensis</name>
    <dbReference type="NCBI Taxonomy" id="3981"/>
    <lineage>
        <taxon>Eukaryota</taxon>
        <taxon>Viridiplantae</taxon>
        <taxon>Streptophyta</taxon>
        <taxon>Embryophyta</taxon>
        <taxon>Tracheophyta</taxon>
        <taxon>Spermatophyta</taxon>
        <taxon>Magnoliopsida</taxon>
        <taxon>eudicotyledons</taxon>
        <taxon>Gunneridae</taxon>
        <taxon>Pentapetalae</taxon>
        <taxon>rosids</taxon>
        <taxon>fabids</taxon>
        <taxon>Malpighiales</taxon>
        <taxon>Euphorbiaceae</taxon>
        <taxon>Crotonoideae</taxon>
        <taxon>Micrandreae</taxon>
        <taxon>Hevea</taxon>
    </lineage>
</organism>
<protein>
    <recommendedName>
        <fullName evidence="4">Small acidic protein-like domain-containing protein</fullName>
    </recommendedName>
</protein>
<gene>
    <name evidence="2" type="ORF">P3X46_004679</name>
</gene>
<feature type="compositionally biased region" description="Low complexity" evidence="1">
    <location>
        <begin position="37"/>
        <end position="46"/>
    </location>
</feature>
<proteinExistence type="predicted"/>
<keyword evidence="3" id="KW-1185">Reference proteome</keyword>
<dbReference type="EMBL" id="JARPOI010000003">
    <property type="protein sequence ID" value="KAJ9184998.1"/>
    <property type="molecule type" value="Genomic_DNA"/>
</dbReference>
<feature type="compositionally biased region" description="Basic residues" evidence="1">
    <location>
        <begin position="18"/>
        <end position="34"/>
    </location>
</feature>
<dbReference type="PANTHER" id="PTHR22426:SF2">
    <property type="entry name" value="ARGININE_SERINE-RICH COILED-COIL PROTEIN 2"/>
    <property type="match status" value="1"/>
</dbReference>
<feature type="compositionally biased region" description="Basic and acidic residues" evidence="1">
    <location>
        <begin position="133"/>
        <end position="197"/>
    </location>
</feature>
<feature type="compositionally biased region" description="Basic and acidic residues" evidence="1">
    <location>
        <begin position="106"/>
        <end position="125"/>
    </location>
</feature>
<feature type="compositionally biased region" description="Basic and acidic residues" evidence="1">
    <location>
        <begin position="211"/>
        <end position="306"/>
    </location>
</feature>
<name>A0ABQ9MYE1_HEVBR</name>